<dbReference type="Proteomes" id="UP000038204">
    <property type="component" value="Unassembled WGS sequence"/>
</dbReference>
<evidence type="ECO:0000313" key="2">
    <source>
        <dbReference type="Proteomes" id="UP000038204"/>
    </source>
</evidence>
<dbReference type="EMBL" id="CQBK01000081">
    <property type="protein sequence ID" value="CNI80263.1"/>
    <property type="molecule type" value="Genomic_DNA"/>
</dbReference>
<proteinExistence type="predicted"/>
<accession>A0A0T9RSB6</accession>
<sequence length="44" mass="4961">MQNVTLIGIDLGEHSFHVHVHVHCQDQSINQARHFCAKSSHALN</sequence>
<dbReference type="AlphaFoldDB" id="A0A0T9RSB6"/>
<gene>
    <name evidence="1" type="ORF">ERS008667_04367</name>
</gene>
<evidence type="ECO:0000313" key="1">
    <source>
        <dbReference type="EMBL" id="CNI80263.1"/>
    </source>
</evidence>
<reference evidence="1 2" key="1">
    <citation type="submission" date="2015-03" db="EMBL/GenBank/DDBJ databases">
        <authorList>
            <person name="Murphy D."/>
        </authorList>
    </citation>
    <scope>NUCLEOTIDE SEQUENCE [LARGE SCALE GENOMIC DNA]</scope>
    <source>
        <strain evidence="1 2">Y233</strain>
    </source>
</reference>
<protein>
    <submittedName>
        <fullName evidence="1">Putative transposase</fullName>
    </submittedName>
</protein>
<organism evidence="1 2">
    <name type="scientific">Yersinia similis</name>
    <dbReference type="NCBI Taxonomy" id="367190"/>
    <lineage>
        <taxon>Bacteria</taxon>
        <taxon>Pseudomonadati</taxon>
        <taxon>Pseudomonadota</taxon>
        <taxon>Gammaproteobacteria</taxon>
        <taxon>Enterobacterales</taxon>
        <taxon>Yersiniaceae</taxon>
        <taxon>Yersinia</taxon>
    </lineage>
</organism>
<name>A0A0T9RSB6_9GAMM</name>